<dbReference type="RefSeq" id="WP_157477814.1">
    <property type="nucleotide sequence ID" value="NZ_CP046566.1"/>
</dbReference>
<dbReference type="SUPFAM" id="SSF100950">
    <property type="entry name" value="NagB/RpiA/CoA transferase-like"/>
    <property type="match status" value="1"/>
</dbReference>
<accession>A0A6I6G6N1</accession>
<protein>
    <submittedName>
        <fullName evidence="6">DeoR family transcriptional regulator</fullName>
    </submittedName>
</protein>
<sequence length="248" mass="27583">MLKQERHAFIIQQLNVHNRVYSTDLQQRLDVSEDTIRRDLQELAEDGVLIKVHGGAVSKSFHFTLSNNKVYLPEEKKLIARKAVQLIQSGMVILLTGGTTIRELINILPAELTATFITPSVPIALELMNHPHSEVIFIGNKLNKHAQMAVGAEVNRQLGSIRADLCILGTNALDATAGITETAWDIIEVKKELIRSADKLVSIAISEKLNTIQPLQVCSTNEIDILVTEIDPQDPMLKPYREQGINLL</sequence>
<dbReference type="InterPro" id="IPR001034">
    <property type="entry name" value="DeoR_HTH"/>
</dbReference>
<keyword evidence="4" id="KW-0804">Transcription</keyword>
<dbReference type="GO" id="GO:0003700">
    <property type="term" value="F:DNA-binding transcription factor activity"/>
    <property type="evidence" value="ECO:0007669"/>
    <property type="project" value="InterPro"/>
</dbReference>
<gene>
    <name evidence="6" type="ORF">GLV81_06315</name>
</gene>
<evidence type="ECO:0000256" key="4">
    <source>
        <dbReference type="ARBA" id="ARBA00023163"/>
    </source>
</evidence>
<dbReference type="GO" id="GO:0003677">
    <property type="term" value="F:DNA binding"/>
    <property type="evidence" value="ECO:0007669"/>
    <property type="project" value="UniProtKB-KW"/>
</dbReference>
<evidence type="ECO:0000313" key="6">
    <source>
        <dbReference type="EMBL" id="QGW27754.1"/>
    </source>
</evidence>
<dbReference type="Gene3D" id="3.40.50.1360">
    <property type="match status" value="1"/>
</dbReference>
<evidence type="ECO:0000256" key="3">
    <source>
        <dbReference type="ARBA" id="ARBA00023125"/>
    </source>
</evidence>
<keyword evidence="1" id="KW-0678">Repressor</keyword>
<evidence type="ECO:0000313" key="7">
    <source>
        <dbReference type="Proteomes" id="UP000426027"/>
    </source>
</evidence>
<dbReference type="Proteomes" id="UP000426027">
    <property type="component" value="Chromosome"/>
</dbReference>
<feature type="domain" description="HTH deoR-type" evidence="5">
    <location>
        <begin position="3"/>
        <end position="58"/>
    </location>
</feature>
<dbReference type="Pfam" id="PF08220">
    <property type="entry name" value="HTH_DeoR"/>
    <property type="match status" value="1"/>
</dbReference>
<evidence type="ECO:0000259" key="5">
    <source>
        <dbReference type="PROSITE" id="PS51000"/>
    </source>
</evidence>
<dbReference type="SMART" id="SM01134">
    <property type="entry name" value="DeoRC"/>
    <property type="match status" value="1"/>
</dbReference>
<dbReference type="AlphaFoldDB" id="A0A6I6G6N1"/>
<dbReference type="InterPro" id="IPR014036">
    <property type="entry name" value="DeoR-like_C"/>
</dbReference>
<proteinExistence type="predicted"/>
<dbReference type="PANTHER" id="PTHR30363">
    <property type="entry name" value="HTH-TYPE TRANSCRIPTIONAL REGULATOR SRLR-RELATED"/>
    <property type="match status" value="1"/>
</dbReference>
<dbReference type="InterPro" id="IPR037171">
    <property type="entry name" value="NagB/RpiA_transferase-like"/>
</dbReference>
<dbReference type="EMBL" id="CP046566">
    <property type="protein sequence ID" value="QGW27754.1"/>
    <property type="molecule type" value="Genomic_DNA"/>
</dbReference>
<keyword evidence="7" id="KW-1185">Reference proteome</keyword>
<evidence type="ECO:0000256" key="1">
    <source>
        <dbReference type="ARBA" id="ARBA00022491"/>
    </source>
</evidence>
<dbReference type="InterPro" id="IPR036388">
    <property type="entry name" value="WH-like_DNA-bd_sf"/>
</dbReference>
<keyword evidence="3" id="KW-0238">DNA-binding</keyword>
<dbReference type="Pfam" id="PF00455">
    <property type="entry name" value="DeoRC"/>
    <property type="match status" value="1"/>
</dbReference>
<dbReference type="InterPro" id="IPR036390">
    <property type="entry name" value="WH_DNA-bd_sf"/>
</dbReference>
<dbReference type="SUPFAM" id="SSF46785">
    <property type="entry name" value="Winged helix' DNA-binding domain"/>
    <property type="match status" value="1"/>
</dbReference>
<dbReference type="Gene3D" id="1.10.10.10">
    <property type="entry name" value="Winged helix-like DNA-binding domain superfamily/Winged helix DNA-binding domain"/>
    <property type="match status" value="1"/>
</dbReference>
<reference evidence="6 7" key="1">
    <citation type="submission" date="2019-11" db="EMBL/GenBank/DDBJ databases">
        <authorList>
            <person name="Im W.T."/>
        </authorList>
    </citation>
    <scope>NUCLEOTIDE SEQUENCE [LARGE SCALE GENOMIC DNA]</scope>
    <source>
        <strain evidence="6 7">SB-02</strain>
    </source>
</reference>
<dbReference type="KEGG" id="fls:GLV81_06315"/>
<dbReference type="InterPro" id="IPR050313">
    <property type="entry name" value="Carb_Metab_HTH_regulators"/>
</dbReference>
<dbReference type="InterPro" id="IPR018356">
    <property type="entry name" value="Tscrpt_reg_HTH_DeoR_CS"/>
</dbReference>
<dbReference type="PANTHER" id="PTHR30363:SF4">
    <property type="entry name" value="GLYCEROL-3-PHOSPHATE REGULON REPRESSOR"/>
    <property type="match status" value="1"/>
</dbReference>
<dbReference type="PROSITE" id="PS51000">
    <property type="entry name" value="HTH_DEOR_2"/>
    <property type="match status" value="1"/>
</dbReference>
<evidence type="ECO:0000256" key="2">
    <source>
        <dbReference type="ARBA" id="ARBA00023015"/>
    </source>
</evidence>
<keyword evidence="2" id="KW-0805">Transcription regulation</keyword>
<dbReference type="PRINTS" id="PR00037">
    <property type="entry name" value="HTHLACR"/>
</dbReference>
<dbReference type="PROSITE" id="PS00894">
    <property type="entry name" value="HTH_DEOR_1"/>
    <property type="match status" value="1"/>
</dbReference>
<dbReference type="SMART" id="SM00420">
    <property type="entry name" value="HTH_DEOR"/>
    <property type="match status" value="1"/>
</dbReference>
<name>A0A6I6G6N1_9BACT</name>
<organism evidence="6 7">
    <name type="scientific">Phnomibacter ginsenosidimutans</name>
    <dbReference type="NCBI Taxonomy" id="2676868"/>
    <lineage>
        <taxon>Bacteria</taxon>
        <taxon>Pseudomonadati</taxon>
        <taxon>Bacteroidota</taxon>
        <taxon>Chitinophagia</taxon>
        <taxon>Chitinophagales</taxon>
        <taxon>Chitinophagaceae</taxon>
        <taxon>Phnomibacter</taxon>
    </lineage>
</organism>